<evidence type="ECO:0000256" key="5">
    <source>
        <dbReference type="ARBA" id="ARBA00022840"/>
    </source>
</evidence>
<evidence type="ECO:0000313" key="12">
    <source>
        <dbReference type="EMBL" id="QOS68966.1"/>
    </source>
</evidence>
<dbReference type="PANTHER" id="PTHR11070:SF2">
    <property type="entry name" value="ATP-DEPENDENT DNA HELICASE SRS2"/>
    <property type="match status" value="1"/>
</dbReference>
<evidence type="ECO:0000256" key="7">
    <source>
        <dbReference type="ARBA" id="ARBA00023235"/>
    </source>
</evidence>
<evidence type="ECO:0000256" key="4">
    <source>
        <dbReference type="ARBA" id="ARBA00022806"/>
    </source>
</evidence>
<accession>A0A6L7IVQ7</accession>
<keyword evidence="3 11" id="KW-0378">Hydrolase</keyword>
<comment type="catalytic activity">
    <reaction evidence="10">
        <text>ATP + H2O = ADP + phosphate + H(+)</text>
        <dbReference type="Rhea" id="RHEA:13065"/>
        <dbReference type="ChEBI" id="CHEBI:15377"/>
        <dbReference type="ChEBI" id="CHEBI:15378"/>
        <dbReference type="ChEBI" id="CHEBI:30616"/>
        <dbReference type="ChEBI" id="CHEBI:43474"/>
        <dbReference type="ChEBI" id="CHEBI:456216"/>
        <dbReference type="EC" id="5.6.2.4"/>
    </reaction>
</comment>
<dbReference type="GO" id="GO:0043138">
    <property type="term" value="F:3'-5' DNA helicase activity"/>
    <property type="evidence" value="ECO:0007669"/>
    <property type="project" value="UniProtKB-EC"/>
</dbReference>
<dbReference type="PROSITE" id="PS51198">
    <property type="entry name" value="UVRD_HELICASE_ATP_BIND"/>
    <property type="match status" value="1"/>
</dbReference>
<proteinExistence type="inferred from homology"/>
<dbReference type="KEGG" id="egd:GS424_003695"/>
<evidence type="ECO:0000256" key="1">
    <source>
        <dbReference type="ARBA" id="ARBA00009922"/>
    </source>
</evidence>
<keyword evidence="7" id="KW-0413">Isomerase</keyword>
<dbReference type="RefSeq" id="WP_160943447.1">
    <property type="nucleotide sequence ID" value="NZ_CP063310.1"/>
</dbReference>
<dbReference type="Gene3D" id="3.40.50.300">
    <property type="entry name" value="P-loop containing nucleotide triphosphate hydrolases"/>
    <property type="match status" value="2"/>
</dbReference>
<keyword evidence="4 11" id="KW-0347">Helicase</keyword>
<dbReference type="GO" id="GO:0005524">
    <property type="term" value="F:ATP binding"/>
    <property type="evidence" value="ECO:0007669"/>
    <property type="project" value="UniProtKB-UniRule"/>
</dbReference>
<dbReference type="GO" id="GO:0016787">
    <property type="term" value="F:hydrolase activity"/>
    <property type="evidence" value="ECO:0007669"/>
    <property type="project" value="UniProtKB-UniRule"/>
</dbReference>
<dbReference type="Gene3D" id="1.10.10.160">
    <property type="match status" value="1"/>
</dbReference>
<dbReference type="GO" id="GO:0000725">
    <property type="term" value="P:recombinational repair"/>
    <property type="evidence" value="ECO:0007669"/>
    <property type="project" value="TreeGrafter"/>
</dbReference>
<dbReference type="Pfam" id="PF13361">
    <property type="entry name" value="UvrD_C"/>
    <property type="match status" value="1"/>
</dbReference>
<keyword evidence="6" id="KW-0238">DNA-binding</keyword>
<reference evidence="12 13" key="1">
    <citation type="submission" date="2020-10" db="EMBL/GenBank/DDBJ databases">
        <title>Eggerthella sp. nov., isolated from human feces.</title>
        <authorList>
            <person name="Yajun G."/>
        </authorList>
    </citation>
    <scope>NUCLEOTIDE SEQUENCE [LARGE SCALE GENOMIC DNA]</scope>
    <source>
        <strain evidence="12 13">HF-1101</strain>
    </source>
</reference>
<keyword evidence="5 11" id="KW-0067">ATP-binding</keyword>
<feature type="binding site" evidence="11">
    <location>
        <begin position="25"/>
        <end position="32"/>
    </location>
    <ligand>
        <name>ATP</name>
        <dbReference type="ChEBI" id="CHEBI:30616"/>
    </ligand>
</feature>
<comment type="catalytic activity">
    <reaction evidence="8">
        <text>Couples ATP hydrolysis with the unwinding of duplex DNA by translocating in the 3'-5' direction.</text>
        <dbReference type="EC" id="5.6.2.4"/>
    </reaction>
</comment>
<dbReference type="PANTHER" id="PTHR11070">
    <property type="entry name" value="UVRD / RECB / PCRA DNA HELICASE FAMILY MEMBER"/>
    <property type="match status" value="1"/>
</dbReference>
<organism evidence="12 13">
    <name type="scientific">Eggerthella guodeyinii</name>
    <dbReference type="NCBI Taxonomy" id="2690837"/>
    <lineage>
        <taxon>Bacteria</taxon>
        <taxon>Bacillati</taxon>
        <taxon>Actinomycetota</taxon>
        <taxon>Coriobacteriia</taxon>
        <taxon>Eggerthellales</taxon>
        <taxon>Eggerthellaceae</taxon>
        <taxon>Eggerthella</taxon>
    </lineage>
</organism>
<dbReference type="InterPro" id="IPR027417">
    <property type="entry name" value="P-loop_NTPase"/>
</dbReference>
<dbReference type="InterPro" id="IPR000212">
    <property type="entry name" value="DNA_helicase_UvrD/REP"/>
</dbReference>
<dbReference type="Pfam" id="PF00580">
    <property type="entry name" value="UvrD-helicase"/>
    <property type="match status" value="1"/>
</dbReference>
<dbReference type="SUPFAM" id="SSF52540">
    <property type="entry name" value="P-loop containing nucleoside triphosphate hydrolases"/>
    <property type="match status" value="1"/>
</dbReference>
<evidence type="ECO:0000256" key="2">
    <source>
        <dbReference type="ARBA" id="ARBA00022741"/>
    </source>
</evidence>
<dbReference type="AlphaFoldDB" id="A0A6L7IVQ7"/>
<dbReference type="InterPro" id="IPR014016">
    <property type="entry name" value="UvrD-like_ATP-bd"/>
</dbReference>
<dbReference type="Proteomes" id="UP000478463">
    <property type="component" value="Chromosome"/>
</dbReference>
<evidence type="ECO:0000256" key="9">
    <source>
        <dbReference type="ARBA" id="ARBA00034808"/>
    </source>
</evidence>
<dbReference type="InterPro" id="IPR014017">
    <property type="entry name" value="DNA_helicase_UvrD-like_C"/>
</dbReference>
<keyword evidence="2 11" id="KW-0547">Nucleotide-binding</keyword>
<comment type="similarity">
    <text evidence="1">Belongs to the helicase family. UvrD subfamily.</text>
</comment>
<evidence type="ECO:0000256" key="3">
    <source>
        <dbReference type="ARBA" id="ARBA00022801"/>
    </source>
</evidence>
<protein>
    <recommendedName>
        <fullName evidence="9">DNA 3'-5' helicase</fullName>
        <ecNumber evidence="9">5.6.2.4</ecNumber>
    </recommendedName>
</protein>
<evidence type="ECO:0000313" key="13">
    <source>
        <dbReference type="Proteomes" id="UP000478463"/>
    </source>
</evidence>
<dbReference type="EC" id="5.6.2.4" evidence="9"/>
<dbReference type="GO" id="GO:0003677">
    <property type="term" value="F:DNA binding"/>
    <property type="evidence" value="ECO:0007669"/>
    <property type="project" value="UniProtKB-KW"/>
</dbReference>
<evidence type="ECO:0000256" key="11">
    <source>
        <dbReference type="PROSITE-ProRule" id="PRU00560"/>
    </source>
</evidence>
<name>A0A6L7IVQ7_9ACTN</name>
<dbReference type="EMBL" id="CP063310">
    <property type="protein sequence ID" value="QOS68966.1"/>
    <property type="molecule type" value="Genomic_DNA"/>
</dbReference>
<dbReference type="InterPro" id="IPR013986">
    <property type="entry name" value="DExx_box_DNA_helicase_dom_sf"/>
</dbReference>
<evidence type="ECO:0000256" key="6">
    <source>
        <dbReference type="ARBA" id="ARBA00023125"/>
    </source>
</evidence>
<sequence length="641" mass="70043">MAELQHEALLDRIAESDARFIRVIGGAGTGKTLAVVRRLERLLRDGTSPDNVLVLAATRSAADALRGRIARSEVPGAEDVRVCTPAAYFVEVLASDHARATTGRVPRLLSDFEERILMEDMKVVGLKVKRLREMLRFFYRQWTELADDGDDFLVEDDERAVHETIKGHVTMRGAMLAPELSNVTFRYLSAHPGEARVWRKAHVLVDDYQNLNKASQATLDLLATKSLAVCGNVNELVPTAEPYPHAQGLLSFVDEHEEAESFTLKRGLRCPQRVCAMANSLVARGGMDEDVLVELDEDAPAGDVRIVRWTTPGDEFAGITRYLKHRLADEADPLRPRDVFIAVPNALWGRALAKMLNVNGVKTDQFVSYHALKGDPRDEKKCASLRAYVALNLAADPCDAVAWRGWCGFGDYLTHSNHWCRLEEFAAERGTGVVEALGSLGSFDEPPFAGADVLLDRYREGAALIASVGGKRGFSLLEGCAGSAELPADVRSLLEPLMGTESASELFARAQGRLENAFADVDAVRIGLPQMACGLAFDVVVLAGAVDGFVPRAEAFSMEYDEDRRADMMAEDRRCWYAALTKAAKTLVVSCFQKDQAEKAVSLGMQVSRIRKEGDAAMATVPPSRFIAELGGEAPGFVAGM</sequence>
<evidence type="ECO:0000256" key="10">
    <source>
        <dbReference type="ARBA" id="ARBA00048988"/>
    </source>
</evidence>
<evidence type="ECO:0000256" key="8">
    <source>
        <dbReference type="ARBA" id="ARBA00034617"/>
    </source>
</evidence>
<gene>
    <name evidence="12" type="ORF">GS424_003695</name>
</gene>